<feature type="signal peptide" evidence="9">
    <location>
        <begin position="1"/>
        <end position="23"/>
    </location>
</feature>
<keyword evidence="11" id="KW-1185">Reference proteome</keyword>
<evidence type="ECO:0000256" key="8">
    <source>
        <dbReference type="SAM" id="Coils"/>
    </source>
</evidence>
<dbReference type="Gene3D" id="1.20.1600.10">
    <property type="entry name" value="Outer membrane efflux proteins (OEP)"/>
    <property type="match status" value="1"/>
</dbReference>
<gene>
    <name evidence="10" type="ORF">EGT74_05795</name>
</gene>
<dbReference type="OrthoDB" id="367883at2"/>
<keyword evidence="4" id="KW-1134">Transmembrane beta strand</keyword>
<dbReference type="InterPro" id="IPR051906">
    <property type="entry name" value="TolC-like"/>
</dbReference>
<keyword evidence="7" id="KW-0998">Cell outer membrane</keyword>
<feature type="chain" id="PRO_5018264647" evidence="9">
    <location>
        <begin position="24"/>
        <end position="453"/>
    </location>
</feature>
<organism evidence="10 11">
    <name type="scientific">Chitinophaga lutea</name>
    <dbReference type="NCBI Taxonomy" id="2488634"/>
    <lineage>
        <taxon>Bacteria</taxon>
        <taxon>Pseudomonadati</taxon>
        <taxon>Bacteroidota</taxon>
        <taxon>Chitinophagia</taxon>
        <taxon>Chitinophagales</taxon>
        <taxon>Chitinophagaceae</taxon>
        <taxon>Chitinophaga</taxon>
    </lineage>
</organism>
<evidence type="ECO:0000256" key="3">
    <source>
        <dbReference type="ARBA" id="ARBA00022448"/>
    </source>
</evidence>
<evidence type="ECO:0000313" key="10">
    <source>
        <dbReference type="EMBL" id="RPE13049.1"/>
    </source>
</evidence>
<evidence type="ECO:0000313" key="11">
    <source>
        <dbReference type="Proteomes" id="UP000278351"/>
    </source>
</evidence>
<comment type="caution">
    <text evidence="10">The sequence shown here is derived from an EMBL/GenBank/DDBJ whole genome shotgun (WGS) entry which is preliminary data.</text>
</comment>
<dbReference type="GO" id="GO:0015562">
    <property type="term" value="F:efflux transmembrane transporter activity"/>
    <property type="evidence" value="ECO:0007669"/>
    <property type="project" value="InterPro"/>
</dbReference>
<dbReference type="GO" id="GO:1990281">
    <property type="term" value="C:efflux pump complex"/>
    <property type="evidence" value="ECO:0007669"/>
    <property type="project" value="TreeGrafter"/>
</dbReference>
<evidence type="ECO:0000256" key="1">
    <source>
        <dbReference type="ARBA" id="ARBA00004442"/>
    </source>
</evidence>
<dbReference type="PANTHER" id="PTHR30026:SF20">
    <property type="entry name" value="OUTER MEMBRANE PROTEIN TOLC"/>
    <property type="match status" value="1"/>
</dbReference>
<protein>
    <submittedName>
        <fullName evidence="10">TolC family protein</fullName>
    </submittedName>
</protein>
<evidence type="ECO:0000256" key="6">
    <source>
        <dbReference type="ARBA" id="ARBA00023136"/>
    </source>
</evidence>
<comment type="similarity">
    <text evidence="2">Belongs to the outer membrane factor (OMF) (TC 1.B.17) family.</text>
</comment>
<dbReference type="GO" id="GO:0009279">
    <property type="term" value="C:cell outer membrane"/>
    <property type="evidence" value="ECO:0007669"/>
    <property type="project" value="UniProtKB-SubCell"/>
</dbReference>
<dbReference type="RefSeq" id="WP_123845564.1">
    <property type="nucleotide sequence ID" value="NZ_RPDH01000001.1"/>
</dbReference>
<evidence type="ECO:0000256" key="4">
    <source>
        <dbReference type="ARBA" id="ARBA00022452"/>
    </source>
</evidence>
<keyword evidence="6" id="KW-0472">Membrane</keyword>
<keyword evidence="9" id="KW-0732">Signal</keyword>
<dbReference type="SUPFAM" id="SSF56954">
    <property type="entry name" value="Outer membrane efflux proteins (OEP)"/>
    <property type="match status" value="1"/>
</dbReference>
<keyword evidence="5" id="KW-0812">Transmembrane</keyword>
<dbReference type="Pfam" id="PF02321">
    <property type="entry name" value="OEP"/>
    <property type="match status" value="2"/>
</dbReference>
<reference evidence="10 11" key="1">
    <citation type="submission" date="2018-11" db="EMBL/GenBank/DDBJ databases">
        <title>Chitinophaga lutea sp.nov., isolate from arsenic contaminated soil.</title>
        <authorList>
            <person name="Zong Y."/>
        </authorList>
    </citation>
    <scope>NUCLEOTIDE SEQUENCE [LARGE SCALE GENOMIC DNA]</scope>
    <source>
        <strain evidence="10 11">ZY74</strain>
    </source>
</reference>
<dbReference type="GO" id="GO:0015288">
    <property type="term" value="F:porin activity"/>
    <property type="evidence" value="ECO:0007669"/>
    <property type="project" value="TreeGrafter"/>
</dbReference>
<accession>A0A3N4Q1I5</accession>
<comment type="subcellular location">
    <subcellularLocation>
        <location evidence="1">Cell outer membrane</location>
    </subcellularLocation>
</comment>
<evidence type="ECO:0000256" key="2">
    <source>
        <dbReference type="ARBA" id="ARBA00007613"/>
    </source>
</evidence>
<keyword evidence="8" id="KW-0175">Coiled coil</keyword>
<evidence type="ECO:0000256" key="5">
    <source>
        <dbReference type="ARBA" id="ARBA00022692"/>
    </source>
</evidence>
<name>A0A3N4Q1I5_9BACT</name>
<proteinExistence type="inferred from homology"/>
<feature type="coiled-coil region" evidence="8">
    <location>
        <begin position="348"/>
        <end position="375"/>
    </location>
</feature>
<dbReference type="PANTHER" id="PTHR30026">
    <property type="entry name" value="OUTER MEMBRANE PROTEIN TOLC"/>
    <property type="match status" value="1"/>
</dbReference>
<evidence type="ECO:0000256" key="7">
    <source>
        <dbReference type="ARBA" id="ARBA00023237"/>
    </source>
</evidence>
<dbReference type="AlphaFoldDB" id="A0A3N4Q1I5"/>
<keyword evidence="3" id="KW-0813">Transport</keyword>
<evidence type="ECO:0000256" key="9">
    <source>
        <dbReference type="SAM" id="SignalP"/>
    </source>
</evidence>
<sequence length="453" mass="51120">MQFKWKLVALTGLMLQLLTYANAQQPAVSSETLRFSVTDAVEYAKKNQYAVKTAQLAELQQIAKNKEVSGLALPQVSAAGLYQDNPIIQKQLIDASNFDPNVPKGTLVPFAFGLKYNASGDVNVNQTLFDPSVLVALQARETLELLARQGVAKSEIDVKAEVYKAYYNVVASDKALAILNENIARTRKTLDETREIYKNGLVEKLDVDRLVVQLNNALAEQVRIQNLRQVGLAMLKYRIGLPIKQPLELTDTLSNEALKADIQDAGQFNYTNRIEYQLMQSQKRANEYNLKRYRLAALPSLNAFGKVGASRQTNSFDFFQSQMWYGYVSWGLNLQVPIFSGMQRRRQVDQAMLVVKQSELDIEDLKNNIDLDQINSTTTLRNNIKTLENMEENMALAKDVYETTMIKYREGVGSSLEVITAESQLLTAQNNYFNALYNVIVSRVDYMKAYGKL</sequence>
<dbReference type="Proteomes" id="UP000278351">
    <property type="component" value="Unassembled WGS sequence"/>
</dbReference>
<dbReference type="EMBL" id="RPDH01000001">
    <property type="protein sequence ID" value="RPE13049.1"/>
    <property type="molecule type" value="Genomic_DNA"/>
</dbReference>
<dbReference type="InterPro" id="IPR003423">
    <property type="entry name" value="OMP_efflux"/>
</dbReference>